<feature type="region of interest" description="Disordered" evidence="3">
    <location>
        <begin position="641"/>
        <end position="667"/>
    </location>
</feature>
<reference evidence="5" key="1">
    <citation type="journal article" date="2018" name="Gigascience">
        <title>Genome assembly of the Pink Ipe (Handroanthus impetiginosus, Bignoniaceae), a highly valued, ecologically keystone Neotropical timber forest tree.</title>
        <authorList>
            <person name="Silva-Junior O.B."/>
            <person name="Grattapaglia D."/>
            <person name="Novaes E."/>
            <person name="Collevatti R.G."/>
        </authorList>
    </citation>
    <scope>NUCLEOTIDE SEQUENCE [LARGE SCALE GENOMIC DNA]</scope>
    <source>
        <strain evidence="5">cv. UFG-1</strain>
    </source>
</reference>
<dbReference type="EMBL" id="NKXS01000561">
    <property type="protein sequence ID" value="PIN23492.1"/>
    <property type="molecule type" value="Genomic_DNA"/>
</dbReference>
<dbReference type="Proteomes" id="UP000231279">
    <property type="component" value="Unassembled WGS sequence"/>
</dbReference>
<evidence type="ECO:0000256" key="1">
    <source>
        <dbReference type="ARBA" id="ARBA00004123"/>
    </source>
</evidence>
<comment type="subcellular location">
    <subcellularLocation>
        <location evidence="1">Nucleus</location>
    </subcellularLocation>
</comment>
<evidence type="ECO:0000313" key="4">
    <source>
        <dbReference type="EMBL" id="PIN23492.1"/>
    </source>
</evidence>
<dbReference type="AlphaFoldDB" id="A0A2G9I155"/>
<feature type="region of interest" description="Disordered" evidence="3">
    <location>
        <begin position="242"/>
        <end position="297"/>
    </location>
</feature>
<keyword evidence="2" id="KW-0539">Nucleus</keyword>
<protein>
    <recommendedName>
        <fullName evidence="6">HhH-GPD domain-containing protein</fullName>
    </recommendedName>
</protein>
<dbReference type="SUPFAM" id="SSF48150">
    <property type="entry name" value="DNA-glycosylase"/>
    <property type="match status" value="1"/>
</dbReference>
<evidence type="ECO:0000313" key="5">
    <source>
        <dbReference type="Proteomes" id="UP000231279"/>
    </source>
</evidence>
<name>A0A2G9I155_9LAMI</name>
<feature type="compositionally biased region" description="Basic and acidic residues" evidence="3">
    <location>
        <begin position="369"/>
        <end position="386"/>
    </location>
</feature>
<evidence type="ECO:0000256" key="3">
    <source>
        <dbReference type="SAM" id="MobiDB-lite"/>
    </source>
</evidence>
<dbReference type="OrthoDB" id="10265068at2759"/>
<feature type="compositionally biased region" description="Basic and acidic residues" evidence="3">
    <location>
        <begin position="406"/>
        <end position="419"/>
    </location>
</feature>
<gene>
    <name evidence="4" type="ORF">CDL12_03784</name>
</gene>
<accession>A0A2G9I155</accession>
<keyword evidence="5" id="KW-1185">Reference proteome</keyword>
<dbReference type="InterPro" id="IPR045138">
    <property type="entry name" value="MeCP2/MBD4"/>
</dbReference>
<dbReference type="GO" id="GO:0003677">
    <property type="term" value="F:DNA binding"/>
    <property type="evidence" value="ECO:0007669"/>
    <property type="project" value="InterPro"/>
</dbReference>
<dbReference type="PANTHER" id="PTHR15074">
    <property type="entry name" value="METHYL-CPG-BINDING PROTEIN"/>
    <property type="match status" value="1"/>
</dbReference>
<dbReference type="STRING" id="429701.A0A2G9I155"/>
<dbReference type="PANTHER" id="PTHR15074:SF0">
    <property type="entry name" value="METHYL-CPG-BINDING DOMAIN PROTEIN 4-LIKE PROTEIN"/>
    <property type="match status" value="1"/>
</dbReference>
<proteinExistence type="predicted"/>
<organism evidence="4 5">
    <name type="scientific">Handroanthus impetiginosus</name>
    <dbReference type="NCBI Taxonomy" id="429701"/>
    <lineage>
        <taxon>Eukaryota</taxon>
        <taxon>Viridiplantae</taxon>
        <taxon>Streptophyta</taxon>
        <taxon>Embryophyta</taxon>
        <taxon>Tracheophyta</taxon>
        <taxon>Spermatophyta</taxon>
        <taxon>Magnoliopsida</taxon>
        <taxon>eudicotyledons</taxon>
        <taxon>Gunneridae</taxon>
        <taxon>Pentapetalae</taxon>
        <taxon>asterids</taxon>
        <taxon>lamiids</taxon>
        <taxon>Lamiales</taxon>
        <taxon>Bignoniaceae</taxon>
        <taxon>Crescentiina</taxon>
        <taxon>Tabebuia alliance</taxon>
        <taxon>Handroanthus</taxon>
    </lineage>
</organism>
<evidence type="ECO:0000256" key="2">
    <source>
        <dbReference type="ARBA" id="ARBA00023242"/>
    </source>
</evidence>
<dbReference type="GO" id="GO:0003824">
    <property type="term" value="F:catalytic activity"/>
    <property type="evidence" value="ECO:0007669"/>
    <property type="project" value="InterPro"/>
</dbReference>
<dbReference type="GO" id="GO:0005634">
    <property type="term" value="C:nucleus"/>
    <property type="evidence" value="ECO:0007669"/>
    <property type="project" value="UniProtKB-SubCell"/>
</dbReference>
<sequence>MNAGGHAGGSRSIYPPKLNPSNIDTSHLHPLSRLAKDDCCCPNSSSNGDLLWVSTDSKDEQRNRKNINRKFPKVCTDSATLCDTEKESVDYCPDGKKNSFPDAEGVKGMISQSHYFKCDVGDPVSIETKKRKKRERTKRDKAESTVCPLLNNKCAEGGCEYDGGLRIVSARASGDRQDGCSVGICKAMKKKAKNSDAGPVLVKKRRVRKRERRKEEDQEAIAIVSPYFAKQSVKDESRYFQFDEDSGIDPSGDGDNGSLKSKRKIGRNDVKINGMEDEGCRIKHSSNDDSTKRERKKNDKADITLCPYILNKCVKDENGYSQFDENLGVEPAAVIDDGDECLKSKQKIRKKVVLGNRKEGLSSGIKHLSKGDGKKGAQKKKEKEETNISPHFMNECVEDENTEMESATRVEEKDEDNSKNRKKKRRNGKGDKKENLSNGVVHFSDGNAEEQQQPAASFSTNQDSTGITKMEKLSLDDFFAKFVYTDGKCYRNPTEFGVQQSSCWEMETGVKGKVKAANMKVVNDDLTAKNDALLRTADDMRSQTAIKNYENVNKGKRLVIENVEMESQKNKSAIKGCKGAGKKVRVVSPYFSNPDAQEKVRSKEGKHETGKSEERKVSPYFSKADAEEKTFEERKVSPYFSGTWQGEENENSTDSEVQTQNTEKVRTRKTVLTAAQKRDEAYKRKTPDNTWRPPRSPFKLLQEDHAFDPWRVLVICMLLNQTWSAESGPLILDYITHMPQEFLEILHRTLTAERVLSDLFKLCPNAQTATEVPAEEIEAVIRSLGLHKKRSAAIKRLSEEYLTDSWTHVTDLAGVGKYAANAYAIFCTGKWERVCPVDHMLEKYWEFLCNTLDAKSHPED</sequence>
<feature type="compositionally biased region" description="Basic and acidic residues" evidence="3">
    <location>
        <begin position="278"/>
        <end position="297"/>
    </location>
</feature>
<feature type="region of interest" description="Disordered" evidence="3">
    <location>
        <begin position="362"/>
        <end position="440"/>
    </location>
</feature>
<dbReference type="InterPro" id="IPR011257">
    <property type="entry name" value="DNA_glycosylase"/>
</dbReference>
<feature type="compositionally biased region" description="Basic and acidic residues" evidence="3">
    <location>
        <begin position="596"/>
        <end position="616"/>
    </location>
</feature>
<comment type="caution">
    <text evidence="4">The sequence shown here is derived from an EMBL/GenBank/DDBJ whole genome shotgun (WGS) entry which is preliminary data.</text>
</comment>
<dbReference type="Gene3D" id="1.10.340.30">
    <property type="entry name" value="Hypothetical protein, domain 2"/>
    <property type="match status" value="2"/>
</dbReference>
<evidence type="ECO:0008006" key="6">
    <source>
        <dbReference type="Google" id="ProtNLM"/>
    </source>
</evidence>
<feature type="region of interest" description="Disordered" evidence="3">
    <location>
        <begin position="590"/>
        <end position="616"/>
    </location>
</feature>
<dbReference type="GO" id="GO:0006281">
    <property type="term" value="P:DNA repair"/>
    <property type="evidence" value="ECO:0007669"/>
    <property type="project" value="InterPro"/>
</dbReference>
<feature type="region of interest" description="Disordered" evidence="3">
    <location>
        <begin position="1"/>
        <end position="27"/>
    </location>
</feature>